<evidence type="ECO:0000313" key="2">
    <source>
        <dbReference type="EMBL" id="AXI77363.1"/>
    </source>
</evidence>
<dbReference type="OrthoDB" id="3216929at2"/>
<dbReference type="InterPro" id="IPR009937">
    <property type="entry name" value="Phage_holin_3_6"/>
</dbReference>
<accession>A0A345SUF8</accession>
<dbReference type="RefSeq" id="WP_111495207.1">
    <property type="nucleotide sequence ID" value="NZ_CP031264.1"/>
</dbReference>
<dbReference type="EMBL" id="CP031264">
    <property type="protein sequence ID" value="AXI77363.1"/>
    <property type="molecule type" value="Genomic_DNA"/>
</dbReference>
<protein>
    <submittedName>
        <fullName evidence="2">Phage holin family protein</fullName>
    </submittedName>
</protein>
<sequence>MAGSQVYEPITDRRATIRRADGASVGELVGDLGRDMSLLIHQEIALARMEVKEEAAKAGKGAGMLGGAGYAGHLLVLFGSLAGVFGLAHVMDLAWAALVVTGVWAVIAGVLFLNGRRKLRAVHPKPQQTVETLKEDAQWARHPRS</sequence>
<evidence type="ECO:0000313" key="3">
    <source>
        <dbReference type="Proteomes" id="UP000249340"/>
    </source>
</evidence>
<keyword evidence="1" id="KW-0812">Transmembrane</keyword>
<proteinExistence type="predicted"/>
<dbReference type="KEGG" id="stri:C7M71_007820"/>
<feature type="transmembrane region" description="Helical" evidence="1">
    <location>
        <begin position="67"/>
        <end position="87"/>
    </location>
</feature>
<evidence type="ECO:0000256" key="1">
    <source>
        <dbReference type="SAM" id="Phobius"/>
    </source>
</evidence>
<gene>
    <name evidence="2" type="ORF">C7M71_007820</name>
</gene>
<organism evidence="2 3">
    <name type="scientific">Peterkaempfera bronchialis</name>
    <dbReference type="NCBI Taxonomy" id="2126346"/>
    <lineage>
        <taxon>Bacteria</taxon>
        <taxon>Bacillati</taxon>
        <taxon>Actinomycetota</taxon>
        <taxon>Actinomycetes</taxon>
        <taxon>Kitasatosporales</taxon>
        <taxon>Streptomycetaceae</taxon>
        <taxon>Peterkaempfera</taxon>
    </lineage>
</organism>
<keyword evidence="1" id="KW-0472">Membrane</keyword>
<dbReference type="Proteomes" id="UP000249340">
    <property type="component" value="Chromosome"/>
</dbReference>
<reference evidence="3" key="1">
    <citation type="submission" date="2018-07" db="EMBL/GenBank/DDBJ databases">
        <title>Streptacidiphilus bronchialis DSM 106435 chromosome.</title>
        <authorList>
            <person name="Batra D."/>
            <person name="Gulvik C.A."/>
        </authorList>
    </citation>
    <scope>NUCLEOTIDE SEQUENCE [LARGE SCALE GENOMIC DNA]</scope>
    <source>
        <strain evidence="3">DSM 106435</strain>
    </source>
</reference>
<feature type="transmembrane region" description="Helical" evidence="1">
    <location>
        <begin position="93"/>
        <end position="113"/>
    </location>
</feature>
<dbReference type="Pfam" id="PF07332">
    <property type="entry name" value="Phage_holin_3_6"/>
    <property type="match status" value="1"/>
</dbReference>
<keyword evidence="1" id="KW-1133">Transmembrane helix</keyword>
<dbReference type="AlphaFoldDB" id="A0A345SUF8"/>
<keyword evidence="3" id="KW-1185">Reference proteome</keyword>
<name>A0A345SUF8_9ACTN</name>